<reference evidence="3" key="1">
    <citation type="journal article" date="2019" name="Int. J. Syst. Evol. Microbiol.">
        <title>The Global Catalogue of Microorganisms (GCM) 10K type strain sequencing project: providing services to taxonomists for standard genome sequencing and annotation.</title>
        <authorList>
            <consortium name="The Broad Institute Genomics Platform"/>
            <consortium name="The Broad Institute Genome Sequencing Center for Infectious Disease"/>
            <person name="Wu L."/>
            <person name="Ma J."/>
        </authorList>
    </citation>
    <scope>NUCLEOTIDE SEQUENCE [LARGE SCALE GENOMIC DNA]</scope>
    <source>
        <strain evidence="3">CGMCC 4.7177</strain>
    </source>
</reference>
<dbReference type="RefSeq" id="WP_381185478.1">
    <property type="nucleotide sequence ID" value="NZ_JBHSFK010000071.1"/>
</dbReference>
<dbReference type="Proteomes" id="UP001595839">
    <property type="component" value="Unassembled WGS sequence"/>
</dbReference>
<feature type="region of interest" description="Disordered" evidence="1">
    <location>
        <begin position="120"/>
        <end position="140"/>
    </location>
</feature>
<evidence type="ECO:0000256" key="1">
    <source>
        <dbReference type="SAM" id="MobiDB-lite"/>
    </source>
</evidence>
<comment type="caution">
    <text evidence="2">The sequence shown here is derived from an EMBL/GenBank/DDBJ whole genome shotgun (WGS) entry which is preliminary data.</text>
</comment>
<sequence length="140" mass="14896">MPKSPEKNSGTTEYSAEVLKTYRDSQGYLPGMRDESQDANDQLAYYKQDPIKVGDPSFVPAAHLVEQMVKVVDGLTNELTFNFSITDTMIVTLSATGEAMEAAEENGTLSGSKFGELVGKAINERGGGSGSGTTPPNPKS</sequence>
<evidence type="ECO:0000313" key="2">
    <source>
        <dbReference type="EMBL" id="MFC4508183.1"/>
    </source>
</evidence>
<protein>
    <submittedName>
        <fullName evidence="2">Uncharacterized protein</fullName>
    </submittedName>
</protein>
<accession>A0ABV9BD08</accession>
<organism evidence="2 3">
    <name type="scientific">Streptomyces vulcanius</name>
    <dbReference type="NCBI Taxonomy" id="1441876"/>
    <lineage>
        <taxon>Bacteria</taxon>
        <taxon>Bacillati</taxon>
        <taxon>Actinomycetota</taxon>
        <taxon>Actinomycetes</taxon>
        <taxon>Kitasatosporales</taxon>
        <taxon>Streptomycetaceae</taxon>
        <taxon>Streptomyces</taxon>
    </lineage>
</organism>
<evidence type="ECO:0000313" key="3">
    <source>
        <dbReference type="Proteomes" id="UP001595839"/>
    </source>
</evidence>
<dbReference type="EMBL" id="JBHSFK010000071">
    <property type="protein sequence ID" value="MFC4508183.1"/>
    <property type="molecule type" value="Genomic_DNA"/>
</dbReference>
<name>A0ABV9BD08_9ACTN</name>
<keyword evidence="3" id="KW-1185">Reference proteome</keyword>
<gene>
    <name evidence="2" type="ORF">ACFPIH_53860</name>
</gene>
<proteinExistence type="predicted"/>